<evidence type="ECO:0000313" key="1">
    <source>
        <dbReference type="EMBL" id="MFC0682804.1"/>
    </source>
</evidence>
<sequence length="64" mass="6940">MVMLAYKQHHVTFPAQPQLASVTELDPAWQKTVNVVRAEALIQLLEGSGPIPPLDHPVPTTLSG</sequence>
<dbReference type="EMBL" id="JBHLTG010000018">
    <property type="protein sequence ID" value="MFC0682804.1"/>
    <property type="molecule type" value="Genomic_DNA"/>
</dbReference>
<keyword evidence="2" id="KW-1185">Reference proteome</keyword>
<accession>A0ABV6S0P1</accession>
<protein>
    <submittedName>
        <fullName evidence="1">Uncharacterized protein</fullName>
    </submittedName>
</protein>
<proteinExistence type="predicted"/>
<organism evidence="1 2">
    <name type="scientific">Lysobacter korlensis</name>
    <dbReference type="NCBI Taxonomy" id="553636"/>
    <lineage>
        <taxon>Bacteria</taxon>
        <taxon>Pseudomonadati</taxon>
        <taxon>Pseudomonadota</taxon>
        <taxon>Gammaproteobacteria</taxon>
        <taxon>Lysobacterales</taxon>
        <taxon>Lysobacteraceae</taxon>
        <taxon>Lysobacter</taxon>
    </lineage>
</organism>
<name>A0ABV6S0P1_9GAMM</name>
<reference evidence="1 2" key="1">
    <citation type="submission" date="2024-09" db="EMBL/GenBank/DDBJ databases">
        <authorList>
            <person name="Sun Q."/>
            <person name="Mori K."/>
        </authorList>
    </citation>
    <scope>NUCLEOTIDE SEQUENCE [LARGE SCALE GENOMIC DNA]</scope>
    <source>
        <strain evidence="1 2">KCTC 23076</strain>
    </source>
</reference>
<dbReference type="Proteomes" id="UP001589896">
    <property type="component" value="Unassembled WGS sequence"/>
</dbReference>
<comment type="caution">
    <text evidence="1">The sequence shown here is derived from an EMBL/GenBank/DDBJ whole genome shotgun (WGS) entry which is preliminary data.</text>
</comment>
<gene>
    <name evidence="1" type="ORF">ACFFGH_33650</name>
</gene>
<evidence type="ECO:0000313" key="2">
    <source>
        <dbReference type="Proteomes" id="UP001589896"/>
    </source>
</evidence>
<dbReference type="RefSeq" id="WP_386677177.1">
    <property type="nucleotide sequence ID" value="NZ_JBHLTG010000018.1"/>
</dbReference>